<dbReference type="GO" id="GO:0005762">
    <property type="term" value="C:mitochondrial large ribosomal subunit"/>
    <property type="evidence" value="ECO:0007669"/>
    <property type="project" value="TreeGrafter"/>
</dbReference>
<accession>A0A8H7IE49</accession>
<dbReference type="Proteomes" id="UP000614334">
    <property type="component" value="Unassembled WGS sequence"/>
</dbReference>
<dbReference type="InterPro" id="IPR028364">
    <property type="entry name" value="Ribosomal_uL1/biogenesis"/>
</dbReference>
<keyword evidence="2 6" id="KW-0689">Ribosomal protein</keyword>
<reference evidence="6" key="1">
    <citation type="submission" date="2020-09" db="EMBL/GenBank/DDBJ databases">
        <title>Comparative genome analyses of four rice-infecting Rhizoctonia solani isolates reveal extensive enrichment of homogalacturonan modification genes.</title>
        <authorList>
            <person name="Lee D.-Y."/>
            <person name="Jeon J."/>
            <person name="Kim K.-T."/>
            <person name="Cheong K."/>
            <person name="Song H."/>
            <person name="Choi G."/>
            <person name="Ko J."/>
            <person name="Opiyo S.O."/>
            <person name="Zuo S."/>
            <person name="Madhav S."/>
            <person name="Lee Y.-H."/>
            <person name="Wang G.-L."/>
        </authorList>
    </citation>
    <scope>NUCLEOTIDE SEQUENCE</scope>
    <source>
        <strain evidence="6">AG1-IA B2</strain>
    </source>
</reference>
<comment type="caution">
    <text evidence="6">The sequence shown here is derived from an EMBL/GenBank/DDBJ whole genome shotgun (WGS) entry which is preliminary data.</text>
</comment>
<sequence length="728" mass="80128">MAHIAQHYRYENTHGDDFDYPEPNYPYLYAPRSDAGYTTPAVSHAPLPPASVAPSHHSGTFSQPKAKRRVPERAYSDTSRSSGGDSYITPSLSQSQVGNRNRTTIYNHNYASPRSRATSFVSREDLRNIPNGPPSPPVAPFTPRSKPPTLVPSSSVLSHQWVPTNYSGSSISSPKPANPRRLRGVLKNPQPSNDDASYTSSSSAPDVIEGPPPPIIVPSANERTFSMGNFNKFSLVAPQKTQFNGNSNQVSRHLSKPWDARSPPRLDSATRNTPAFDIPGVHSIQLIVAGLPWSIHVRAGASRSRSSKSRSRSRSEQITIGDVIDSVYASLNKSLTRTDVRAASNDTKKRIARAAAAAERESQRGEHSARTGKPSAARRIDFLGSRIWFLGLEKNDDFARREGYGLSEGELHKVWVMRFSSTPNGRATTVPRSIDHNVWAPVLCVCLSSLSAGMWRGYSASIEGTNILEYPIALAKISSPGKKKRRKRVKVREINPEAMPIVEAAHSVEASRPLSAYELHIKTQFTRGQAPLRGRIALPRDPRTRGETVLVFAEGKAAQDAREAGAAYVGGEELVPKAYQGDLYSQLDRTHYSETCKIFGAKRHVFTPPVSRFSLADSTRTVTEDVAAAIREAKGMLEWKGNKFGYVRAAVGRIHFPVEEVENNVRTFLQTVRDAMTPEDEVFATRKKLVSPVHLFALVIHMTNFNTSAVSSINHIAGLSQFYPRPGH</sequence>
<feature type="compositionally biased region" description="Pro residues" evidence="4">
    <location>
        <begin position="131"/>
        <end position="150"/>
    </location>
</feature>
<keyword evidence="3" id="KW-0687">Ribonucleoprotein</keyword>
<dbReference type="GO" id="GO:0003735">
    <property type="term" value="F:structural constituent of ribosome"/>
    <property type="evidence" value="ECO:0007669"/>
    <property type="project" value="TreeGrafter"/>
</dbReference>
<evidence type="ECO:0000256" key="1">
    <source>
        <dbReference type="ARBA" id="ARBA00010531"/>
    </source>
</evidence>
<dbReference type="Gene3D" id="3.30.190.20">
    <property type="match status" value="1"/>
</dbReference>
<feature type="compositionally biased region" description="Low complexity" evidence="4">
    <location>
        <begin position="191"/>
        <end position="209"/>
    </location>
</feature>
<feature type="region of interest" description="Disordered" evidence="4">
    <location>
        <begin position="166"/>
        <end position="212"/>
    </location>
</feature>
<comment type="similarity">
    <text evidence="1">Belongs to the universal ribosomal protein uL1 family.</text>
</comment>
<evidence type="ECO:0000256" key="4">
    <source>
        <dbReference type="SAM" id="MobiDB-lite"/>
    </source>
</evidence>
<dbReference type="InterPro" id="IPR046522">
    <property type="entry name" value="DUF6699"/>
</dbReference>
<evidence type="ECO:0000256" key="2">
    <source>
        <dbReference type="ARBA" id="ARBA00022980"/>
    </source>
</evidence>
<feature type="region of interest" description="Disordered" evidence="4">
    <location>
        <begin position="40"/>
        <end position="100"/>
    </location>
</feature>
<gene>
    <name evidence="6" type="ORF">RHS01_04749</name>
</gene>
<feature type="compositionally biased region" description="Polar residues" evidence="4">
    <location>
        <begin position="166"/>
        <end position="175"/>
    </location>
</feature>
<name>A0A8H7IE49_9AGAM</name>
<proteinExistence type="inferred from homology"/>
<dbReference type="Pfam" id="PF20415">
    <property type="entry name" value="DUF6699"/>
    <property type="match status" value="1"/>
</dbReference>
<evidence type="ECO:0000313" key="7">
    <source>
        <dbReference type="Proteomes" id="UP000614334"/>
    </source>
</evidence>
<dbReference type="SUPFAM" id="SSF56808">
    <property type="entry name" value="Ribosomal protein L1"/>
    <property type="match status" value="1"/>
</dbReference>
<dbReference type="PANTHER" id="PTHR36427">
    <property type="entry name" value="54S RIBOSOMAL PROTEIN L1, MITOCHONDRIAL"/>
    <property type="match status" value="1"/>
</dbReference>
<dbReference type="InterPro" id="IPR023674">
    <property type="entry name" value="Ribosomal_uL1-like"/>
</dbReference>
<feature type="region of interest" description="Disordered" evidence="4">
    <location>
        <begin position="340"/>
        <end position="374"/>
    </location>
</feature>
<feature type="compositionally biased region" description="Polar residues" evidence="4">
    <location>
        <begin position="76"/>
        <end position="100"/>
    </location>
</feature>
<dbReference type="EMBL" id="JACYCF010000007">
    <property type="protein sequence ID" value="KAF8756207.1"/>
    <property type="molecule type" value="Genomic_DNA"/>
</dbReference>
<dbReference type="AlphaFoldDB" id="A0A8H7IE49"/>
<evidence type="ECO:0000313" key="6">
    <source>
        <dbReference type="EMBL" id="KAF8756207.1"/>
    </source>
</evidence>
<protein>
    <submittedName>
        <fullName evidence="6">Ribosomal protein</fullName>
    </submittedName>
</protein>
<dbReference type="Pfam" id="PF00687">
    <property type="entry name" value="Ribosomal_L1"/>
    <property type="match status" value="1"/>
</dbReference>
<dbReference type="PANTHER" id="PTHR36427:SF3">
    <property type="entry name" value="LARGE RIBOSOMAL SUBUNIT PROTEIN UL1M"/>
    <property type="match status" value="1"/>
</dbReference>
<dbReference type="InterPro" id="IPR016095">
    <property type="entry name" value="Ribosomal_uL1_3-a/b-sand"/>
</dbReference>
<dbReference type="Gene3D" id="3.40.50.790">
    <property type="match status" value="1"/>
</dbReference>
<evidence type="ECO:0000256" key="3">
    <source>
        <dbReference type="ARBA" id="ARBA00023274"/>
    </source>
</evidence>
<feature type="compositionally biased region" description="Basic and acidic residues" evidence="4">
    <location>
        <begin position="358"/>
        <end position="369"/>
    </location>
</feature>
<organism evidence="6 7">
    <name type="scientific">Rhizoctonia solani</name>
    <dbReference type="NCBI Taxonomy" id="456999"/>
    <lineage>
        <taxon>Eukaryota</taxon>
        <taxon>Fungi</taxon>
        <taxon>Dikarya</taxon>
        <taxon>Basidiomycota</taxon>
        <taxon>Agaricomycotina</taxon>
        <taxon>Agaricomycetes</taxon>
        <taxon>Cantharellales</taxon>
        <taxon>Ceratobasidiaceae</taxon>
        <taxon>Rhizoctonia</taxon>
    </lineage>
</organism>
<evidence type="ECO:0000259" key="5">
    <source>
        <dbReference type="Pfam" id="PF20415"/>
    </source>
</evidence>
<feature type="region of interest" description="Disordered" evidence="4">
    <location>
        <begin position="125"/>
        <end position="154"/>
    </location>
</feature>
<feature type="region of interest" description="Disordered" evidence="4">
    <location>
        <begin position="244"/>
        <end position="269"/>
    </location>
</feature>
<feature type="domain" description="DUF6699" evidence="5">
    <location>
        <begin position="258"/>
        <end position="397"/>
    </location>
</feature>